<organism evidence="1">
    <name type="scientific">Solanum chacoense</name>
    <name type="common">Chaco potato</name>
    <dbReference type="NCBI Taxonomy" id="4108"/>
    <lineage>
        <taxon>Eukaryota</taxon>
        <taxon>Viridiplantae</taxon>
        <taxon>Streptophyta</taxon>
        <taxon>Embryophyta</taxon>
        <taxon>Tracheophyta</taxon>
        <taxon>Spermatophyta</taxon>
        <taxon>Magnoliopsida</taxon>
        <taxon>eudicotyledons</taxon>
        <taxon>Gunneridae</taxon>
        <taxon>Pentapetalae</taxon>
        <taxon>asterids</taxon>
        <taxon>lamiids</taxon>
        <taxon>Solanales</taxon>
        <taxon>Solanaceae</taxon>
        <taxon>Solanoideae</taxon>
        <taxon>Solaneae</taxon>
        <taxon>Solanum</taxon>
    </lineage>
</organism>
<proteinExistence type="predicted"/>
<feature type="non-terminal residue" evidence="1">
    <location>
        <position position="106"/>
    </location>
</feature>
<protein>
    <submittedName>
        <fullName evidence="1">Putative ovule protein</fullName>
    </submittedName>
</protein>
<reference evidence="1" key="1">
    <citation type="submission" date="2015-12" db="EMBL/GenBank/DDBJ databases">
        <title>Gene expression during late stages of embryo sac development: a critical building block for successful pollen-pistil interactions.</title>
        <authorList>
            <person name="Liu Y."/>
            <person name="Joly V."/>
            <person name="Sabar M."/>
            <person name="Matton D.P."/>
        </authorList>
    </citation>
    <scope>NUCLEOTIDE SEQUENCE</scope>
</reference>
<evidence type="ECO:0000313" key="1">
    <source>
        <dbReference type="EMBL" id="JAP10386.1"/>
    </source>
</evidence>
<accession>A0A0V0GQ85</accession>
<dbReference type="AlphaFoldDB" id="A0A0V0GQ85"/>
<name>A0A0V0GQ85_SOLCH</name>
<sequence>MQLYGQKQHLENLHFKDNFWAMEERGILRRFIKFENMTLKQLFSIFATTRGSKSYIYIRKKKIALFARYYFPTKWIQLNPLPWLWLCHYFLEFNLTRINLKKIEAN</sequence>
<dbReference type="EMBL" id="GEDG01033210">
    <property type="protein sequence ID" value="JAP10386.1"/>
    <property type="molecule type" value="Transcribed_RNA"/>
</dbReference>